<sequence length="137" mass="14444">MIVLDASVLIGHFEPADAHHADATALLRAHSSELFAASVITLAEVYAGAARAGRADRLRRLLAQLQIDSLGLPAGAALRLGELRAITALKMPDCCVLYTAEQHNAAVATFDDKLAARAADLGLVVASREPSKMPCCR</sequence>
<evidence type="ECO:0000256" key="7">
    <source>
        <dbReference type="HAMAP-Rule" id="MF_00265"/>
    </source>
</evidence>
<protein>
    <recommendedName>
        <fullName evidence="7">Ribonuclease VapC</fullName>
        <shortName evidence="7">RNase VapC</shortName>
        <ecNumber evidence="7">3.1.-.-</ecNumber>
    </recommendedName>
    <alternativeName>
        <fullName evidence="7">Toxin VapC</fullName>
    </alternativeName>
</protein>
<keyword evidence="7" id="KW-0800">Toxin</keyword>
<dbReference type="Pfam" id="PF01850">
    <property type="entry name" value="PIN"/>
    <property type="match status" value="1"/>
</dbReference>
<dbReference type="InterPro" id="IPR022907">
    <property type="entry name" value="VapC_family"/>
</dbReference>
<evidence type="ECO:0000256" key="4">
    <source>
        <dbReference type="ARBA" id="ARBA00022723"/>
    </source>
</evidence>
<feature type="binding site" evidence="7">
    <location>
        <position position="5"/>
    </location>
    <ligand>
        <name>Mg(2+)</name>
        <dbReference type="ChEBI" id="CHEBI:18420"/>
    </ligand>
</feature>
<keyword evidence="2 7" id="KW-1277">Toxin-antitoxin system</keyword>
<dbReference type="GO" id="GO:0004540">
    <property type="term" value="F:RNA nuclease activity"/>
    <property type="evidence" value="ECO:0007669"/>
    <property type="project" value="InterPro"/>
</dbReference>
<dbReference type="InterPro" id="IPR002716">
    <property type="entry name" value="PIN_dom"/>
</dbReference>
<dbReference type="EMBL" id="AP022581">
    <property type="protein sequence ID" value="BBX99283.1"/>
    <property type="molecule type" value="Genomic_DNA"/>
</dbReference>
<dbReference type="AlphaFoldDB" id="A0A1X1YEV3"/>
<dbReference type="InterPro" id="IPR029060">
    <property type="entry name" value="PIN-like_dom_sf"/>
</dbReference>
<feature type="binding site" evidence="7">
    <location>
        <position position="93"/>
    </location>
    <ligand>
        <name>Mg(2+)</name>
        <dbReference type="ChEBI" id="CHEBI:18420"/>
    </ligand>
</feature>
<evidence type="ECO:0000256" key="5">
    <source>
        <dbReference type="ARBA" id="ARBA00022801"/>
    </source>
</evidence>
<keyword evidence="6 7" id="KW-0460">Magnesium</keyword>
<evidence type="ECO:0000313" key="9">
    <source>
        <dbReference type="Proteomes" id="UP000466396"/>
    </source>
</evidence>
<reference evidence="8 9" key="1">
    <citation type="journal article" date="2019" name="Emerg. Microbes Infect.">
        <title>Comprehensive subspecies identification of 175 nontuberculous mycobacteria species based on 7547 genomic profiles.</title>
        <authorList>
            <person name="Matsumoto Y."/>
            <person name="Kinjo T."/>
            <person name="Motooka D."/>
            <person name="Nabeya D."/>
            <person name="Jung N."/>
            <person name="Uechi K."/>
            <person name="Horii T."/>
            <person name="Iida T."/>
            <person name="Fujita J."/>
            <person name="Nakamura S."/>
        </authorList>
    </citation>
    <scope>NUCLEOTIDE SEQUENCE [LARGE SCALE GENOMIC DNA]</scope>
    <source>
        <strain evidence="8 9">JCM 15657</strain>
    </source>
</reference>
<dbReference type="Gene3D" id="3.40.50.1010">
    <property type="entry name" value="5'-nuclease"/>
    <property type="match status" value="1"/>
</dbReference>
<dbReference type="HAMAP" id="MF_00265">
    <property type="entry name" value="VapC_Nob1"/>
    <property type="match status" value="1"/>
</dbReference>
<dbReference type="OrthoDB" id="3696351at2"/>
<dbReference type="KEGG" id="mlj:MLAC_45770"/>
<organism evidence="8 9">
    <name type="scientific">Mycobacterium lacus</name>
    <dbReference type="NCBI Taxonomy" id="169765"/>
    <lineage>
        <taxon>Bacteria</taxon>
        <taxon>Bacillati</taxon>
        <taxon>Actinomycetota</taxon>
        <taxon>Actinomycetes</taxon>
        <taxon>Mycobacteriales</taxon>
        <taxon>Mycobacteriaceae</taxon>
        <taxon>Mycobacterium</taxon>
    </lineage>
</organism>
<keyword evidence="5 7" id="KW-0378">Hydrolase</keyword>
<dbReference type="GO" id="GO:0016787">
    <property type="term" value="F:hydrolase activity"/>
    <property type="evidence" value="ECO:0007669"/>
    <property type="project" value="UniProtKB-KW"/>
</dbReference>
<keyword evidence="3 7" id="KW-0540">Nuclease</keyword>
<dbReference type="CDD" id="cd09854">
    <property type="entry name" value="PIN_VapC-like"/>
    <property type="match status" value="1"/>
</dbReference>
<dbReference type="EC" id="3.1.-.-" evidence="7"/>
<dbReference type="STRING" id="169765.AWC15_17795"/>
<keyword evidence="9" id="KW-1185">Reference proteome</keyword>
<dbReference type="Proteomes" id="UP000466396">
    <property type="component" value="Chromosome"/>
</dbReference>
<evidence type="ECO:0000256" key="3">
    <source>
        <dbReference type="ARBA" id="ARBA00022722"/>
    </source>
</evidence>
<name>A0A1X1YEV3_9MYCO</name>
<keyword evidence="4 7" id="KW-0479">Metal-binding</keyword>
<gene>
    <name evidence="7" type="primary">vapC</name>
    <name evidence="8" type="ORF">MLAC_45770</name>
</gene>
<evidence type="ECO:0000313" key="8">
    <source>
        <dbReference type="EMBL" id="BBX99283.1"/>
    </source>
</evidence>
<proteinExistence type="inferred from homology"/>
<dbReference type="RefSeq" id="WP_085158952.1">
    <property type="nucleotide sequence ID" value="NZ_AP022581.1"/>
</dbReference>
<dbReference type="GO" id="GO:0090729">
    <property type="term" value="F:toxin activity"/>
    <property type="evidence" value="ECO:0007669"/>
    <property type="project" value="UniProtKB-KW"/>
</dbReference>
<dbReference type="GO" id="GO:0000287">
    <property type="term" value="F:magnesium ion binding"/>
    <property type="evidence" value="ECO:0007669"/>
    <property type="project" value="UniProtKB-UniRule"/>
</dbReference>
<comment type="function">
    <text evidence="7">Toxic component of a toxin-antitoxin (TA) system. An RNase.</text>
</comment>
<dbReference type="SUPFAM" id="SSF88723">
    <property type="entry name" value="PIN domain-like"/>
    <property type="match status" value="1"/>
</dbReference>
<accession>A0A1X1YEV3</accession>
<comment type="similarity">
    <text evidence="7">Belongs to the PINc/VapC protein family.</text>
</comment>
<evidence type="ECO:0000256" key="6">
    <source>
        <dbReference type="ARBA" id="ARBA00022842"/>
    </source>
</evidence>
<evidence type="ECO:0000256" key="2">
    <source>
        <dbReference type="ARBA" id="ARBA00022649"/>
    </source>
</evidence>
<evidence type="ECO:0000256" key="1">
    <source>
        <dbReference type="ARBA" id="ARBA00001946"/>
    </source>
</evidence>
<comment type="cofactor">
    <cofactor evidence="1 7">
        <name>Mg(2+)</name>
        <dbReference type="ChEBI" id="CHEBI:18420"/>
    </cofactor>
</comment>